<dbReference type="PANTHER" id="PTHR46268:SF15">
    <property type="entry name" value="UNIVERSAL STRESS PROTEIN HP_0031"/>
    <property type="match status" value="1"/>
</dbReference>
<dbReference type="PANTHER" id="PTHR46268">
    <property type="entry name" value="STRESS RESPONSE PROTEIN NHAX"/>
    <property type="match status" value="1"/>
</dbReference>
<proteinExistence type="inferred from homology"/>
<name>A0A930YKP3_9ACTN</name>
<dbReference type="InterPro" id="IPR006016">
    <property type="entry name" value="UspA"/>
</dbReference>
<evidence type="ECO:0000256" key="2">
    <source>
        <dbReference type="SAM" id="MobiDB-lite"/>
    </source>
</evidence>
<evidence type="ECO:0000259" key="3">
    <source>
        <dbReference type="Pfam" id="PF00582"/>
    </source>
</evidence>
<feature type="region of interest" description="Disordered" evidence="2">
    <location>
        <begin position="51"/>
        <end position="71"/>
    </location>
</feature>
<feature type="compositionally biased region" description="Low complexity" evidence="2">
    <location>
        <begin position="54"/>
        <end position="63"/>
    </location>
</feature>
<comment type="similarity">
    <text evidence="1">Belongs to the universal stress protein A family.</text>
</comment>
<dbReference type="Proteomes" id="UP000660668">
    <property type="component" value="Unassembled WGS sequence"/>
</dbReference>
<dbReference type="InterPro" id="IPR014729">
    <property type="entry name" value="Rossmann-like_a/b/a_fold"/>
</dbReference>
<sequence>MSTLVSPGSIVVAVDGSQHAKRAVAWAAQQAALEHRRLVVLSVSPSGKAWDSLPSGAGSGAPSTAEESPLAAAHSIADEAAALVREVEPHVEVEAMVAPGDPRQVLVDLSSDAHLVVMGSRGRGPLRTMLLGSVSSAVVKHAECPVVVCRSRTGRPHGAGVVVGADGTADSLPVIEFAFRQASLRGLPLTVLHAYWDAVAAVAGLRRVPENLLEGPDVEDLRIVLSQSVAGFRERFPDVDVSLRLAHGLVDEVLVRDRSWDLVVVGRHPVDTVSRVLIGSIADAVLERAHTAVAMVPQASPS</sequence>
<dbReference type="SUPFAM" id="SSF52402">
    <property type="entry name" value="Adenine nucleotide alpha hydrolases-like"/>
    <property type="match status" value="2"/>
</dbReference>
<protein>
    <submittedName>
        <fullName evidence="4">Universal stress protein</fullName>
    </submittedName>
</protein>
<dbReference type="InterPro" id="IPR006015">
    <property type="entry name" value="Universal_stress_UspA"/>
</dbReference>
<gene>
    <name evidence="4" type="ORF">ISU10_00580</name>
</gene>
<dbReference type="EMBL" id="JADKPO010000001">
    <property type="protein sequence ID" value="MBF4766259.1"/>
    <property type="molecule type" value="Genomic_DNA"/>
</dbReference>
<dbReference type="Gene3D" id="3.40.50.620">
    <property type="entry name" value="HUPs"/>
    <property type="match status" value="2"/>
</dbReference>
<organism evidence="4 5">
    <name type="scientific">Nocardioides agariphilus</name>
    <dbReference type="NCBI Taxonomy" id="433664"/>
    <lineage>
        <taxon>Bacteria</taxon>
        <taxon>Bacillati</taxon>
        <taxon>Actinomycetota</taxon>
        <taxon>Actinomycetes</taxon>
        <taxon>Propionibacteriales</taxon>
        <taxon>Nocardioidaceae</taxon>
        <taxon>Nocardioides</taxon>
    </lineage>
</organism>
<feature type="domain" description="UspA" evidence="3">
    <location>
        <begin position="10"/>
        <end position="150"/>
    </location>
</feature>
<comment type="caution">
    <text evidence="4">The sequence shown here is derived from an EMBL/GenBank/DDBJ whole genome shotgun (WGS) entry which is preliminary data.</text>
</comment>
<dbReference type="CDD" id="cd23659">
    <property type="entry name" value="USP_At3g01520-like"/>
    <property type="match status" value="1"/>
</dbReference>
<reference evidence="4" key="1">
    <citation type="submission" date="2020-11" db="EMBL/GenBank/DDBJ databases">
        <title>Nocardioides cynanchi sp. nov., isolated from soil of rhizosphere of Cynanchum wilfordii.</title>
        <authorList>
            <person name="Lee J.-S."/>
            <person name="Suh M.K."/>
            <person name="Kim J.-S."/>
        </authorList>
    </citation>
    <scope>NUCLEOTIDE SEQUENCE</scope>
    <source>
        <strain evidence="4">KCTC 19276</strain>
    </source>
</reference>
<dbReference type="Pfam" id="PF00582">
    <property type="entry name" value="Usp"/>
    <property type="match status" value="2"/>
</dbReference>
<dbReference type="AlphaFoldDB" id="A0A930YKP3"/>
<evidence type="ECO:0000313" key="5">
    <source>
        <dbReference type="Proteomes" id="UP000660668"/>
    </source>
</evidence>
<dbReference type="PRINTS" id="PR01438">
    <property type="entry name" value="UNVRSLSTRESS"/>
</dbReference>
<evidence type="ECO:0000256" key="1">
    <source>
        <dbReference type="ARBA" id="ARBA00008791"/>
    </source>
</evidence>
<feature type="domain" description="UspA" evidence="3">
    <location>
        <begin position="161"/>
        <end position="297"/>
    </location>
</feature>
<accession>A0A930YKP3</accession>
<evidence type="ECO:0000313" key="4">
    <source>
        <dbReference type="EMBL" id="MBF4766259.1"/>
    </source>
</evidence>
<keyword evidence="5" id="KW-1185">Reference proteome</keyword>